<dbReference type="Proteomes" id="UP000286806">
    <property type="component" value="Unassembled WGS sequence"/>
</dbReference>
<reference evidence="1 2" key="1">
    <citation type="journal article" date="2019" name="Front. Microbiol.">
        <title>Genomes of Neutrophilic Sulfur-Oxidizing Chemolithoautotrophs Representing 9 Proteobacterial Species From 8 Genera.</title>
        <authorList>
            <person name="Watanabe T."/>
            <person name="Kojima H."/>
            <person name="Umezawa K."/>
            <person name="Hori C."/>
            <person name="Takasuka T.E."/>
            <person name="Kato Y."/>
            <person name="Fukui M."/>
        </authorList>
    </citation>
    <scope>NUCLEOTIDE SEQUENCE [LARGE SCALE GENOMIC DNA]</scope>
    <source>
        <strain evidence="1 2">TTN</strain>
    </source>
</reference>
<organism evidence="1 2">
    <name type="scientific">Sulfuriferula multivorans</name>
    <dbReference type="NCBI Taxonomy" id="1559896"/>
    <lineage>
        <taxon>Bacteria</taxon>
        <taxon>Pseudomonadati</taxon>
        <taxon>Pseudomonadota</taxon>
        <taxon>Betaproteobacteria</taxon>
        <taxon>Nitrosomonadales</taxon>
        <taxon>Sulfuricellaceae</taxon>
        <taxon>Sulfuriferula</taxon>
    </lineage>
</organism>
<dbReference type="EMBL" id="BGOW01000017">
    <property type="protein sequence ID" value="GBL46251.1"/>
    <property type="molecule type" value="Genomic_DNA"/>
</dbReference>
<evidence type="ECO:0000313" key="2">
    <source>
        <dbReference type="Proteomes" id="UP000286806"/>
    </source>
</evidence>
<name>A0A401JF43_9PROT</name>
<keyword evidence="2" id="KW-1185">Reference proteome</keyword>
<protein>
    <submittedName>
        <fullName evidence="1">Uncharacterized protein</fullName>
    </submittedName>
</protein>
<accession>A0A401JF43</accession>
<dbReference type="AlphaFoldDB" id="A0A401JF43"/>
<comment type="caution">
    <text evidence="1">The sequence shown here is derived from an EMBL/GenBank/DDBJ whole genome shotgun (WGS) entry which is preliminary data.</text>
</comment>
<sequence>MTWTKTAEKQPMPLHDVLIAHVCEIDDEPIVEIAFLSKTGQWRISNAAATPIAPPPFWQFKPALPLALQPMQQEAA</sequence>
<dbReference type="RefSeq" id="WP_124705038.1">
    <property type="nucleotide sequence ID" value="NZ_BGOW01000017.1"/>
</dbReference>
<gene>
    <name evidence="1" type="ORF">SFMTTN_2064</name>
</gene>
<proteinExistence type="predicted"/>
<evidence type="ECO:0000313" key="1">
    <source>
        <dbReference type="EMBL" id="GBL46251.1"/>
    </source>
</evidence>